<evidence type="ECO:0000313" key="4">
    <source>
        <dbReference type="EMBL" id="SFC59351.1"/>
    </source>
</evidence>
<reference evidence="5" key="1">
    <citation type="submission" date="2016-10" db="EMBL/GenBank/DDBJ databases">
        <authorList>
            <person name="Varghese N."/>
            <person name="Submissions S."/>
        </authorList>
    </citation>
    <scope>NUCLEOTIDE SEQUENCE [LARGE SCALE GENOMIC DNA]</scope>
    <source>
        <strain evidence="5">DSM 23664</strain>
    </source>
</reference>
<dbReference type="InterPro" id="IPR002202">
    <property type="entry name" value="HMG_CoA_Rdtase"/>
</dbReference>
<protein>
    <recommendedName>
        <fullName evidence="3">3-hydroxy-3-methylglutaryl coenzyme A reductase</fullName>
        <shortName evidence="3">HMG-CoA reductase</shortName>
        <ecNumber evidence="3">1.1.1.88</ecNumber>
    </recommendedName>
</protein>
<name>A0A1I1KFE4_9LACT</name>
<keyword evidence="5" id="KW-1185">Reference proteome</keyword>
<dbReference type="InterPro" id="IPR023074">
    <property type="entry name" value="HMG_CoA_Rdtase_cat_sf"/>
</dbReference>
<dbReference type="AlphaFoldDB" id="A0A1I1KFE4"/>
<dbReference type="InterPro" id="IPR009023">
    <property type="entry name" value="HMG_CoA_Rdtase_NAD(P)-bd_sf"/>
</dbReference>
<dbReference type="CDD" id="cd00644">
    <property type="entry name" value="HMG-CoA_reductase_classII"/>
    <property type="match status" value="1"/>
</dbReference>
<comment type="pathway">
    <text evidence="3">Metabolic intermediate metabolism; (R)-mevalonate degradation; (S)-3-hydroxy-3-methylglutaryl-CoA from (R)-mevalonate: step 1/1.</text>
</comment>
<evidence type="ECO:0000256" key="1">
    <source>
        <dbReference type="ARBA" id="ARBA00007661"/>
    </source>
</evidence>
<keyword evidence="3" id="KW-0520">NAD</keyword>
<organism evidence="4 5">
    <name type="scientific">Alkalibacterium subtropicum</name>
    <dbReference type="NCBI Taxonomy" id="753702"/>
    <lineage>
        <taxon>Bacteria</taxon>
        <taxon>Bacillati</taxon>
        <taxon>Bacillota</taxon>
        <taxon>Bacilli</taxon>
        <taxon>Lactobacillales</taxon>
        <taxon>Carnobacteriaceae</taxon>
        <taxon>Alkalibacterium</taxon>
    </lineage>
</organism>
<dbReference type="GO" id="GO:0140643">
    <property type="term" value="F:hydroxymethylglutaryl-CoA reductase (NADH) activity"/>
    <property type="evidence" value="ECO:0007669"/>
    <property type="project" value="UniProtKB-EC"/>
</dbReference>
<dbReference type="InterPro" id="IPR004553">
    <property type="entry name" value="HMG_CoA_Rdtase_bac-typ"/>
</dbReference>
<dbReference type="UniPathway" id="UPA00257">
    <property type="reaction ID" value="UER00367"/>
</dbReference>
<evidence type="ECO:0000256" key="3">
    <source>
        <dbReference type="RuleBase" id="RU361219"/>
    </source>
</evidence>
<comment type="catalytic activity">
    <reaction evidence="3">
        <text>(R)-mevalonate + 2 NAD(+) + CoA = (3S)-3-hydroxy-3-methylglutaryl-CoA + 2 NADH + 2 H(+)</text>
        <dbReference type="Rhea" id="RHEA:14833"/>
        <dbReference type="ChEBI" id="CHEBI:15378"/>
        <dbReference type="ChEBI" id="CHEBI:36464"/>
        <dbReference type="ChEBI" id="CHEBI:43074"/>
        <dbReference type="ChEBI" id="CHEBI:57287"/>
        <dbReference type="ChEBI" id="CHEBI:57540"/>
        <dbReference type="ChEBI" id="CHEBI:57945"/>
        <dbReference type="EC" id="1.1.1.88"/>
    </reaction>
</comment>
<accession>A0A1I1KFE4</accession>
<dbReference type="PANTHER" id="PTHR10572">
    <property type="entry name" value="3-HYDROXY-3-METHYLGLUTARYL-COENZYME A REDUCTASE"/>
    <property type="match status" value="1"/>
</dbReference>
<dbReference type="PANTHER" id="PTHR10572:SF24">
    <property type="entry name" value="3-HYDROXY-3-METHYLGLUTARYL-COENZYME A REDUCTASE"/>
    <property type="match status" value="1"/>
</dbReference>
<dbReference type="Pfam" id="PF00368">
    <property type="entry name" value="HMG-CoA_red"/>
    <property type="match status" value="1"/>
</dbReference>
<dbReference type="SUPFAM" id="SSF55035">
    <property type="entry name" value="NAD-binding domain of HMG-CoA reductase"/>
    <property type="match status" value="1"/>
</dbReference>
<dbReference type="GO" id="GO:0015936">
    <property type="term" value="P:coenzyme A metabolic process"/>
    <property type="evidence" value="ECO:0007669"/>
    <property type="project" value="InterPro"/>
</dbReference>
<proteinExistence type="inferred from homology"/>
<dbReference type="InterPro" id="IPR023076">
    <property type="entry name" value="HMG_CoA_Rdtase_CS"/>
</dbReference>
<dbReference type="PROSITE" id="PS50065">
    <property type="entry name" value="HMG_COA_REDUCTASE_4"/>
    <property type="match status" value="1"/>
</dbReference>
<evidence type="ECO:0000256" key="2">
    <source>
        <dbReference type="ARBA" id="ARBA00023002"/>
    </source>
</evidence>
<dbReference type="EC" id="1.1.1.88" evidence="3"/>
<evidence type="ECO:0000313" key="5">
    <source>
        <dbReference type="Proteomes" id="UP000199612"/>
    </source>
</evidence>
<gene>
    <name evidence="4" type="ORF">SAMN04488102_11215</name>
</gene>
<sequence length="434" mass="46955">MDTTHLTKFYKKKHDDKIDSLFLAGVISKKEKDKLLDRTLELDPETGNHMIENYIGNYSMPLGVAMNYVIDGEELVVPMAIEEPSVIAASSFAAKIIGSAGGFKTTVTQRMMIGQVTLKNVPDIEAATKNVEEAKQEILSRANEAYPSIVKRGGGAKNLEVRLLDDDTDIGIPTFLSVHIHVDTQEAMGANIVNTMMEGIAPYIEELTGGTALLRILTNYATECLATSKCVIPAHKLKTGEFSGEEVRDRIVEATQVATIDPYRAVTHNKGIMNGVDAVVLASGNDWRAIEAGVHAYASRSGQYRSLTSWSKNEAGDLVGELTLPLPVGTVGGSISIHPAAKLAHSIMDHPQALKLEQVIVSVGLAQNFAAVRALVTEGIQKGHMGLHARSLAISAGAKGDHVQQVADILKHSKHKNLQRAKNILLNILEEFEK</sequence>
<dbReference type="STRING" id="753702.SAMN04488102_11215"/>
<dbReference type="PROSITE" id="PS01192">
    <property type="entry name" value="HMG_COA_REDUCTASE_3"/>
    <property type="match status" value="1"/>
</dbReference>
<dbReference type="GO" id="GO:0004420">
    <property type="term" value="F:hydroxymethylglutaryl-CoA reductase (NADPH) activity"/>
    <property type="evidence" value="ECO:0007669"/>
    <property type="project" value="InterPro"/>
</dbReference>
<dbReference type="SUPFAM" id="SSF56542">
    <property type="entry name" value="Substrate-binding domain of HMG-CoA reductase"/>
    <property type="match status" value="1"/>
</dbReference>
<dbReference type="OrthoDB" id="9764892at2"/>
<dbReference type="InterPro" id="IPR009029">
    <property type="entry name" value="HMG_CoA_Rdtase_sub-bd_dom_sf"/>
</dbReference>
<dbReference type="Proteomes" id="UP000199612">
    <property type="component" value="Unassembled WGS sequence"/>
</dbReference>
<comment type="similarity">
    <text evidence="1 3">Belongs to the HMG-CoA reductase family.</text>
</comment>
<dbReference type="NCBIfam" id="TIGR00532">
    <property type="entry name" value="HMG_CoA_R_NAD"/>
    <property type="match status" value="1"/>
</dbReference>
<dbReference type="EMBL" id="FOLT01000012">
    <property type="protein sequence ID" value="SFC59351.1"/>
    <property type="molecule type" value="Genomic_DNA"/>
</dbReference>
<dbReference type="Gene3D" id="3.90.770.10">
    <property type="entry name" value="3-hydroxy-3-methylglutaryl-coenzyme A Reductase, Chain A, domain 2"/>
    <property type="match status" value="2"/>
</dbReference>
<dbReference type="Gene3D" id="1.10.8.660">
    <property type="match status" value="1"/>
</dbReference>
<dbReference type="RefSeq" id="WP_091531050.1">
    <property type="nucleotide sequence ID" value="NZ_FOLT01000012.1"/>
</dbReference>
<keyword evidence="2 3" id="KW-0560">Oxidoreductase</keyword>